<keyword evidence="1" id="KW-0472">Membrane</keyword>
<evidence type="ECO:0000313" key="2">
    <source>
        <dbReference type="EMBL" id="RZC68466.1"/>
    </source>
</evidence>
<dbReference type="Gramene" id="RZC68466">
    <property type="protein sequence ID" value="RZC68466"/>
    <property type="gene ID" value="C5167_031692"/>
</dbReference>
<evidence type="ECO:0000313" key="3">
    <source>
        <dbReference type="Proteomes" id="UP000316621"/>
    </source>
</evidence>
<name>A0A4Y7K6L2_PAPSO</name>
<keyword evidence="3" id="KW-1185">Reference proteome</keyword>
<dbReference type="EMBL" id="CM010721">
    <property type="protein sequence ID" value="RZC68466.1"/>
    <property type="molecule type" value="Genomic_DNA"/>
</dbReference>
<feature type="transmembrane region" description="Helical" evidence="1">
    <location>
        <begin position="12"/>
        <end position="35"/>
    </location>
</feature>
<reference evidence="2 3" key="1">
    <citation type="journal article" date="2018" name="Science">
        <title>The opium poppy genome and morphinan production.</title>
        <authorList>
            <person name="Guo L."/>
            <person name="Winzer T."/>
            <person name="Yang X."/>
            <person name="Li Y."/>
            <person name="Ning Z."/>
            <person name="He Z."/>
            <person name="Teodor R."/>
            <person name="Lu Y."/>
            <person name="Bowser T.A."/>
            <person name="Graham I.A."/>
            <person name="Ye K."/>
        </authorList>
    </citation>
    <scope>NUCLEOTIDE SEQUENCE [LARGE SCALE GENOMIC DNA]</scope>
    <source>
        <strain evidence="3">cv. HN1</strain>
        <tissue evidence="2">Leaves</tissue>
    </source>
</reference>
<dbReference type="AlphaFoldDB" id="A0A4Y7K6L2"/>
<gene>
    <name evidence="2" type="ORF">C5167_031692</name>
</gene>
<evidence type="ECO:0000256" key="1">
    <source>
        <dbReference type="SAM" id="Phobius"/>
    </source>
</evidence>
<dbReference type="Proteomes" id="UP000316621">
    <property type="component" value="Chromosome 7"/>
</dbReference>
<feature type="transmembrane region" description="Helical" evidence="1">
    <location>
        <begin position="47"/>
        <end position="65"/>
    </location>
</feature>
<organism evidence="2 3">
    <name type="scientific">Papaver somniferum</name>
    <name type="common">Opium poppy</name>
    <dbReference type="NCBI Taxonomy" id="3469"/>
    <lineage>
        <taxon>Eukaryota</taxon>
        <taxon>Viridiplantae</taxon>
        <taxon>Streptophyta</taxon>
        <taxon>Embryophyta</taxon>
        <taxon>Tracheophyta</taxon>
        <taxon>Spermatophyta</taxon>
        <taxon>Magnoliopsida</taxon>
        <taxon>Ranunculales</taxon>
        <taxon>Papaveraceae</taxon>
        <taxon>Papaveroideae</taxon>
        <taxon>Papaver</taxon>
    </lineage>
</organism>
<sequence>MDRVLFTSLHFIYFGLQLELFLLTSFLFLFLFFFINFFTSSSSSSTLLLHLVLGPVLVLHVLNVVPPPTPSNLGIILKASYRVCS</sequence>
<protein>
    <submittedName>
        <fullName evidence="2">Uncharacterized protein</fullName>
    </submittedName>
</protein>
<keyword evidence="1" id="KW-0812">Transmembrane</keyword>
<keyword evidence="1" id="KW-1133">Transmembrane helix</keyword>
<accession>A0A4Y7K6L2</accession>
<proteinExistence type="predicted"/>